<dbReference type="Proteomes" id="UP000799302">
    <property type="component" value="Unassembled WGS sequence"/>
</dbReference>
<feature type="transmembrane region" description="Helical" evidence="1">
    <location>
        <begin position="534"/>
        <end position="556"/>
    </location>
</feature>
<organism evidence="2 3">
    <name type="scientific">Microthyrium microscopicum</name>
    <dbReference type="NCBI Taxonomy" id="703497"/>
    <lineage>
        <taxon>Eukaryota</taxon>
        <taxon>Fungi</taxon>
        <taxon>Dikarya</taxon>
        <taxon>Ascomycota</taxon>
        <taxon>Pezizomycotina</taxon>
        <taxon>Dothideomycetes</taxon>
        <taxon>Dothideomycetes incertae sedis</taxon>
        <taxon>Microthyriales</taxon>
        <taxon>Microthyriaceae</taxon>
        <taxon>Microthyrium</taxon>
    </lineage>
</organism>
<gene>
    <name evidence="2" type="ORF">BT63DRAFT_443666</name>
</gene>
<evidence type="ECO:0000313" key="3">
    <source>
        <dbReference type="Proteomes" id="UP000799302"/>
    </source>
</evidence>
<proteinExistence type="predicted"/>
<name>A0A6A6TYV3_9PEZI</name>
<dbReference type="PROSITE" id="PS51257">
    <property type="entry name" value="PROKAR_LIPOPROTEIN"/>
    <property type="match status" value="1"/>
</dbReference>
<keyword evidence="1" id="KW-0812">Transmembrane</keyword>
<evidence type="ECO:0000256" key="1">
    <source>
        <dbReference type="SAM" id="Phobius"/>
    </source>
</evidence>
<evidence type="ECO:0000313" key="2">
    <source>
        <dbReference type="EMBL" id="KAF2664606.1"/>
    </source>
</evidence>
<keyword evidence="3" id="KW-1185">Reference proteome</keyword>
<keyword evidence="1" id="KW-0472">Membrane</keyword>
<sequence length="659" mass="72380">MIRGKTITLNTRSASFLVAFIALFTATAGSCLWTICCFLLHRHFSHQNSRDALQQQRQIILRNSNNASSGIMNLVSVFWAWWREHKSATVIVTLLPIVVFGIIFQIALTSTGILSSLISSADGQVLLKGDGCGFGSTLHLINASTQQLIIQSGSKASQDPTTRVASCYRNSSFNQDCPTYIRRSLPYQVTSDDCPYPGGDNICYGDSKPITFDSGVIDGNLDMGLNAPSFRRFSRRVVMTCSPVSTQNYTTTVSINQTGRIREYLNYNYGSTLGNYYTGLGPQGANYTYQYPTDPPIHNSSFYRRFEYSLFSLSSYQNTSATGANKNGAWRPIDALDPSLGDNSISFLSLNDIGFSKPVNDTWFSAKTPLQVIPGGGMNYFRDDPIRAMGCVTKHQICNIVSAKCTPLAGIYPTLSSYLKLWDTEDRVYMNRSVLNSFGTQPSLSPPGIGSQPSQLLANGWLGLIYPLPTNQWQTEVEYWFQLYLATIQGNGVQTATIKSAVPALSFMYWSPNGTEEMSACGSQKITSESFRNFDLVGLILTFVLGGVLILVSFVVPAVVGRASKNGEFAALEWNLNDPLNLHRIAHGTIGSGQWTTAGGSCPVTEHELGAMLDITDMNHPRLRMFDAKIQESEGFPADSKPVWHQSGSKYAEVSTTVI</sequence>
<reference evidence="2" key="1">
    <citation type="journal article" date="2020" name="Stud. Mycol.">
        <title>101 Dothideomycetes genomes: a test case for predicting lifestyles and emergence of pathogens.</title>
        <authorList>
            <person name="Haridas S."/>
            <person name="Albert R."/>
            <person name="Binder M."/>
            <person name="Bloem J."/>
            <person name="Labutti K."/>
            <person name="Salamov A."/>
            <person name="Andreopoulos B."/>
            <person name="Baker S."/>
            <person name="Barry K."/>
            <person name="Bills G."/>
            <person name="Bluhm B."/>
            <person name="Cannon C."/>
            <person name="Castanera R."/>
            <person name="Culley D."/>
            <person name="Daum C."/>
            <person name="Ezra D."/>
            <person name="Gonzalez J."/>
            <person name="Henrissat B."/>
            <person name="Kuo A."/>
            <person name="Liang C."/>
            <person name="Lipzen A."/>
            <person name="Lutzoni F."/>
            <person name="Magnuson J."/>
            <person name="Mondo S."/>
            <person name="Nolan M."/>
            <person name="Ohm R."/>
            <person name="Pangilinan J."/>
            <person name="Park H.-J."/>
            <person name="Ramirez L."/>
            <person name="Alfaro M."/>
            <person name="Sun H."/>
            <person name="Tritt A."/>
            <person name="Yoshinaga Y."/>
            <person name="Zwiers L.-H."/>
            <person name="Turgeon B."/>
            <person name="Goodwin S."/>
            <person name="Spatafora J."/>
            <person name="Crous P."/>
            <person name="Grigoriev I."/>
        </authorList>
    </citation>
    <scope>NUCLEOTIDE SEQUENCE</scope>
    <source>
        <strain evidence="2">CBS 115976</strain>
    </source>
</reference>
<accession>A0A6A6TYV3</accession>
<feature type="transmembrane region" description="Helical" evidence="1">
    <location>
        <begin position="88"/>
        <end position="108"/>
    </location>
</feature>
<dbReference type="EMBL" id="MU004242">
    <property type="protein sequence ID" value="KAF2664606.1"/>
    <property type="molecule type" value="Genomic_DNA"/>
</dbReference>
<feature type="transmembrane region" description="Helical" evidence="1">
    <location>
        <begin position="16"/>
        <end position="40"/>
    </location>
</feature>
<dbReference type="AlphaFoldDB" id="A0A6A6TYV3"/>
<dbReference type="OrthoDB" id="3540210at2759"/>
<keyword evidence="1" id="KW-1133">Transmembrane helix</keyword>
<protein>
    <submittedName>
        <fullName evidence="2">Uncharacterized protein</fullName>
    </submittedName>
</protein>